<comment type="caution">
    <text evidence="1">The sequence shown here is derived from an EMBL/GenBank/DDBJ whole genome shotgun (WGS) entry which is preliminary data.</text>
</comment>
<dbReference type="RefSeq" id="WP_132093808.1">
    <property type="nucleotide sequence ID" value="NZ_JANKAQ010000016.1"/>
</dbReference>
<keyword evidence="2" id="KW-1185">Reference proteome</keyword>
<evidence type="ECO:0000313" key="1">
    <source>
        <dbReference type="EMBL" id="TCO82568.1"/>
    </source>
</evidence>
<reference evidence="1 2" key="1">
    <citation type="submission" date="2019-03" db="EMBL/GenBank/DDBJ databases">
        <title>Genomic Encyclopedia of Type Strains, Phase IV (KMG-IV): sequencing the most valuable type-strain genomes for metagenomic binning, comparative biology and taxonomic classification.</title>
        <authorList>
            <person name="Goeker M."/>
        </authorList>
    </citation>
    <scope>NUCLEOTIDE SEQUENCE [LARGE SCALE GENOMIC DNA]</scope>
    <source>
        <strain evidence="1 2">DSM 28559</strain>
    </source>
</reference>
<accession>A0A4R2LDI3</accession>
<dbReference type="OrthoDB" id="9782045at2"/>
<sequence>MKIEILFPEYGNLFGDLGNMMYLKACLPDEEFIETSIDSEPAFVTEDVNLIYMGPMTGKNQEAVIQKLLPYKDRIEELIRKKKCFLFTGNAMEVFFREIIDGERRIEGLNIFDFSAVRVSDNYYTGNYYGEFNQRKVVGCKIQSSMAYGANEHCYFAKGIRGTGINRSSGYEGVRRQNFIGTYLVGPLLVMNPYFTQYLMYHMGVEKPKLAYDVAIKEAYHQRLTEFENKRTVME</sequence>
<dbReference type="EMBL" id="SLXA01000016">
    <property type="protein sequence ID" value="TCO82568.1"/>
    <property type="molecule type" value="Genomic_DNA"/>
</dbReference>
<gene>
    <name evidence="1" type="ORF">EV212_11635</name>
</gene>
<organism evidence="1 2">
    <name type="scientific">Frisingicoccus caecimuris</name>
    <dbReference type="NCBI Taxonomy" id="1796636"/>
    <lineage>
        <taxon>Bacteria</taxon>
        <taxon>Bacillati</taxon>
        <taxon>Bacillota</taxon>
        <taxon>Clostridia</taxon>
        <taxon>Lachnospirales</taxon>
        <taxon>Lachnospiraceae</taxon>
        <taxon>Frisingicoccus</taxon>
    </lineage>
</organism>
<evidence type="ECO:0000313" key="2">
    <source>
        <dbReference type="Proteomes" id="UP000295711"/>
    </source>
</evidence>
<dbReference type="AlphaFoldDB" id="A0A4R2LDI3"/>
<proteinExistence type="predicted"/>
<dbReference type="Proteomes" id="UP000295711">
    <property type="component" value="Unassembled WGS sequence"/>
</dbReference>
<name>A0A4R2LDI3_9FIRM</name>
<evidence type="ECO:0008006" key="3">
    <source>
        <dbReference type="Google" id="ProtNLM"/>
    </source>
</evidence>
<protein>
    <recommendedName>
        <fullName evidence="3">CobB/CobQ-like glutamine amidotransferase domain-containing protein</fullName>
    </recommendedName>
</protein>